<accession>A0ABR7Z9I0</accession>
<keyword evidence="3" id="KW-1185">Reference proteome</keyword>
<evidence type="ECO:0000313" key="3">
    <source>
        <dbReference type="Proteomes" id="UP000805841"/>
    </source>
</evidence>
<protein>
    <submittedName>
        <fullName evidence="2">DUF2589 domain-containing protein</fullName>
    </submittedName>
</protein>
<dbReference type="EMBL" id="JAAOCA010000056">
    <property type="protein sequence ID" value="MBD1602200.1"/>
    <property type="molecule type" value="Genomic_DNA"/>
</dbReference>
<evidence type="ECO:0000256" key="1">
    <source>
        <dbReference type="SAM" id="MobiDB-lite"/>
    </source>
</evidence>
<proteinExistence type="predicted"/>
<dbReference type="RefSeq" id="WP_190426838.1">
    <property type="nucleotide sequence ID" value="NZ_JAAOCA010000056.1"/>
</dbReference>
<reference evidence="2 3" key="1">
    <citation type="journal article" date="2020" name="Insects">
        <title>Bacteria Belonging to Pseudomonas typographi sp. nov. from the Bark Beetle Ips typographus Have Genomic Potential to Aid in the Host Ecology.</title>
        <authorList>
            <person name="Peral-Aranega E."/>
            <person name="Saati-Santamaria Z."/>
            <person name="Kolarik M."/>
            <person name="Rivas R."/>
            <person name="Garcia-Fraile P."/>
        </authorList>
    </citation>
    <scope>NUCLEOTIDE SEQUENCE [LARGE SCALE GENOMIC DNA]</scope>
    <source>
        <strain evidence="2 3">CA3A</strain>
    </source>
</reference>
<dbReference type="InterPro" id="IPR024510">
    <property type="entry name" value="DUF2589"/>
</dbReference>
<sequence length="226" mass="24440">MIDKDLIGSVLHSLPMDRVFSAPLHAMIQAQVSANKAYADFLMGVCIQQGKAVAIEFTYDENIVDEQGIYQGQAEKRMRIPLVAAVTHPNIAIEEGTIDFELTIDHFAENTRSTAASSELSSELGWGAFNVSVKGSVSHAKEQTRKTDTRARYQVKTVVRRQAPPEALMRVIDALTSAASKPLMFANAALVNTDTLPEQGVLKLDTAPPAQGPLPAARSKAQPARA</sequence>
<organism evidence="2 3">
    <name type="scientific">Pseudomonas typographi</name>
    <dbReference type="NCBI Taxonomy" id="2715964"/>
    <lineage>
        <taxon>Bacteria</taxon>
        <taxon>Pseudomonadati</taxon>
        <taxon>Pseudomonadota</taxon>
        <taxon>Gammaproteobacteria</taxon>
        <taxon>Pseudomonadales</taxon>
        <taxon>Pseudomonadaceae</taxon>
        <taxon>Pseudomonas</taxon>
    </lineage>
</organism>
<feature type="region of interest" description="Disordered" evidence="1">
    <location>
        <begin position="206"/>
        <end position="226"/>
    </location>
</feature>
<evidence type="ECO:0000313" key="2">
    <source>
        <dbReference type="EMBL" id="MBD1602200.1"/>
    </source>
</evidence>
<dbReference type="Pfam" id="PF11655">
    <property type="entry name" value="DUF2589"/>
    <property type="match status" value="1"/>
</dbReference>
<name>A0ABR7Z9I0_9PSED</name>
<dbReference type="Proteomes" id="UP000805841">
    <property type="component" value="Unassembled WGS sequence"/>
</dbReference>
<comment type="caution">
    <text evidence="2">The sequence shown here is derived from an EMBL/GenBank/DDBJ whole genome shotgun (WGS) entry which is preliminary data.</text>
</comment>
<gene>
    <name evidence="2" type="ORF">HAQ05_26325</name>
</gene>